<dbReference type="EMBL" id="VIWX01000007">
    <property type="protein sequence ID" value="TWF92392.1"/>
    <property type="molecule type" value="Genomic_DNA"/>
</dbReference>
<dbReference type="SUPFAM" id="SSF56219">
    <property type="entry name" value="DNase I-like"/>
    <property type="match status" value="1"/>
</dbReference>
<dbReference type="OrthoDB" id="2340043at2"/>
<dbReference type="RefSeq" id="WP_145744794.1">
    <property type="nucleotide sequence ID" value="NZ_VIWX01000007.1"/>
</dbReference>
<keyword evidence="4" id="KW-0540">Nuclease</keyword>
<name>A0A561TZ72_9PSEU</name>
<dbReference type="GO" id="GO:0004519">
    <property type="term" value="F:endonuclease activity"/>
    <property type="evidence" value="ECO:0007669"/>
    <property type="project" value="UniProtKB-KW"/>
</dbReference>
<keyword evidence="5" id="KW-1185">Reference proteome</keyword>
<dbReference type="Pfam" id="PF03372">
    <property type="entry name" value="Exo_endo_phos"/>
    <property type="match status" value="1"/>
</dbReference>
<protein>
    <submittedName>
        <fullName evidence="4">Endonuclease/exonuclease/phosphatase (EEP) superfamily protein YafD</fullName>
    </submittedName>
</protein>
<keyword evidence="2" id="KW-0472">Membrane</keyword>
<keyword evidence="4" id="KW-0269">Exonuclease</keyword>
<dbReference type="GO" id="GO:0004527">
    <property type="term" value="F:exonuclease activity"/>
    <property type="evidence" value="ECO:0007669"/>
    <property type="project" value="UniProtKB-KW"/>
</dbReference>
<gene>
    <name evidence="4" type="ORF">FHU35_1732</name>
</gene>
<feature type="transmembrane region" description="Helical" evidence="2">
    <location>
        <begin position="29"/>
        <end position="47"/>
    </location>
</feature>
<dbReference type="AlphaFoldDB" id="A0A561TZ72"/>
<feature type="transmembrane region" description="Helical" evidence="2">
    <location>
        <begin position="53"/>
        <end position="75"/>
    </location>
</feature>
<feature type="transmembrane region" description="Helical" evidence="2">
    <location>
        <begin position="82"/>
        <end position="100"/>
    </location>
</feature>
<evidence type="ECO:0000259" key="3">
    <source>
        <dbReference type="Pfam" id="PF03372"/>
    </source>
</evidence>
<accession>A0A561TZ72</accession>
<organism evidence="4 5">
    <name type="scientific">Saccharopolyspora dendranthemae</name>
    <dbReference type="NCBI Taxonomy" id="1181886"/>
    <lineage>
        <taxon>Bacteria</taxon>
        <taxon>Bacillati</taxon>
        <taxon>Actinomycetota</taxon>
        <taxon>Actinomycetes</taxon>
        <taxon>Pseudonocardiales</taxon>
        <taxon>Pseudonocardiaceae</taxon>
        <taxon>Saccharopolyspora</taxon>
    </lineage>
</organism>
<dbReference type="InterPro" id="IPR005135">
    <property type="entry name" value="Endo/exonuclease/phosphatase"/>
</dbReference>
<feature type="compositionally biased region" description="Acidic residues" evidence="1">
    <location>
        <begin position="8"/>
        <end position="17"/>
    </location>
</feature>
<dbReference type="Gene3D" id="3.60.10.10">
    <property type="entry name" value="Endonuclease/exonuclease/phosphatase"/>
    <property type="match status" value="1"/>
</dbReference>
<evidence type="ECO:0000256" key="2">
    <source>
        <dbReference type="SAM" id="Phobius"/>
    </source>
</evidence>
<proteinExistence type="predicted"/>
<evidence type="ECO:0000313" key="4">
    <source>
        <dbReference type="EMBL" id="TWF92392.1"/>
    </source>
</evidence>
<dbReference type="InterPro" id="IPR036691">
    <property type="entry name" value="Endo/exonu/phosph_ase_sf"/>
</dbReference>
<keyword evidence="4" id="KW-0255">Endonuclease</keyword>
<evidence type="ECO:0000313" key="5">
    <source>
        <dbReference type="Proteomes" id="UP000316184"/>
    </source>
</evidence>
<feature type="domain" description="Endonuclease/exonuclease/phosphatase" evidence="3">
    <location>
        <begin position="118"/>
        <end position="323"/>
    </location>
</feature>
<keyword evidence="2" id="KW-0812">Transmembrane</keyword>
<keyword evidence="2" id="KW-1133">Transmembrane helix</keyword>
<keyword evidence="4" id="KW-0378">Hydrolase</keyword>
<dbReference type="Proteomes" id="UP000316184">
    <property type="component" value="Unassembled WGS sequence"/>
</dbReference>
<feature type="region of interest" description="Disordered" evidence="1">
    <location>
        <begin position="1"/>
        <end position="21"/>
    </location>
</feature>
<sequence length="334" mass="35556">MTRMAYEVADEPVEDDEVGRKPGGGRTTALLSLLTLSFLAWAALPIVELDVERYTVALTALTPYAVVAGAVLVLLATALRRWLNVLFALLATAALIYTVAPRALPDQVSAEGEPLRVLSVNAYFGRADAATIVDEVRTRRVDVLSLQELTPEIVAGLERAGLFAELPNRVLHAGPNADGTGIVSRYPLRELALVPRTTLAQPSALVDVPVGRDVEFVAVHPLYPMGADTAGIWAHDLVALPEPSPSGQPRVMAGDFNATLDHTRLKDLIGRGYLDAGASVGAGLTPTWPARWTAPPVTIDHVLSSGGVRAEDYEVVDIPGSDHRAVFTTLRVAG</sequence>
<reference evidence="4 5" key="1">
    <citation type="submission" date="2019-06" db="EMBL/GenBank/DDBJ databases">
        <title>Sequencing the genomes of 1000 actinobacteria strains.</title>
        <authorList>
            <person name="Klenk H.-P."/>
        </authorList>
    </citation>
    <scope>NUCLEOTIDE SEQUENCE [LARGE SCALE GENOMIC DNA]</scope>
    <source>
        <strain evidence="4 5">DSM 46699</strain>
    </source>
</reference>
<comment type="caution">
    <text evidence="4">The sequence shown here is derived from an EMBL/GenBank/DDBJ whole genome shotgun (WGS) entry which is preliminary data.</text>
</comment>
<evidence type="ECO:0000256" key="1">
    <source>
        <dbReference type="SAM" id="MobiDB-lite"/>
    </source>
</evidence>